<dbReference type="InterPro" id="IPR014284">
    <property type="entry name" value="RNA_pol_sigma-70_dom"/>
</dbReference>
<proteinExistence type="inferred from homology"/>
<dbReference type="SUPFAM" id="SSF88659">
    <property type="entry name" value="Sigma3 and sigma4 domains of RNA polymerase sigma factors"/>
    <property type="match status" value="1"/>
</dbReference>
<dbReference type="InterPro" id="IPR013324">
    <property type="entry name" value="RNA_pol_sigma_r3/r4-like"/>
</dbReference>
<dbReference type="GO" id="GO:0016987">
    <property type="term" value="F:sigma factor activity"/>
    <property type="evidence" value="ECO:0007669"/>
    <property type="project" value="UniProtKB-KW"/>
</dbReference>
<evidence type="ECO:0000259" key="5">
    <source>
        <dbReference type="Pfam" id="PF04542"/>
    </source>
</evidence>
<evidence type="ECO:0000313" key="7">
    <source>
        <dbReference type="EMBL" id="QEC54472.1"/>
    </source>
</evidence>
<dbReference type="InterPro" id="IPR013325">
    <property type="entry name" value="RNA_pol_sigma_r2"/>
</dbReference>
<protein>
    <submittedName>
        <fullName evidence="7">Sigma-70 family RNA polymerase sigma factor</fullName>
    </submittedName>
</protein>
<dbReference type="Gene3D" id="1.10.1740.10">
    <property type="match status" value="1"/>
</dbReference>
<evidence type="ECO:0000259" key="6">
    <source>
        <dbReference type="Pfam" id="PF08281"/>
    </source>
</evidence>
<keyword evidence="8" id="KW-1185">Reference proteome</keyword>
<dbReference type="GO" id="GO:0003677">
    <property type="term" value="F:DNA binding"/>
    <property type="evidence" value="ECO:0007669"/>
    <property type="project" value="InterPro"/>
</dbReference>
<feature type="domain" description="RNA polymerase sigma-70 region 2" evidence="5">
    <location>
        <begin position="31"/>
        <end position="93"/>
    </location>
</feature>
<sequence>MQSIAENISVSPDSLVIEKIINGDVSLFEVLIRRYNPVLYKIARSYSFNHQDAEDLMQDVHVIAYTQLSKFEGRASYKTWISRIMVNKCLYKLKYGYFKNEVPHEDFPNHQPMHNKANENQTEDRLLNRELTVVLERSLQNIPVMYRTVFVLREAEGFSVAETAQLLNITPVNVKVRLNRAKALLQKQVEKFYSHADLYSFNLVYCDGMVQKVFEQINKIKKEDSETSVQ</sequence>
<dbReference type="OrthoDB" id="1027298at2"/>
<keyword evidence="4" id="KW-0804">Transcription</keyword>
<dbReference type="Pfam" id="PF04542">
    <property type="entry name" value="Sigma70_r2"/>
    <property type="match status" value="1"/>
</dbReference>
<dbReference type="InterPro" id="IPR013249">
    <property type="entry name" value="RNA_pol_sigma70_r4_t2"/>
</dbReference>
<organism evidence="7 8">
    <name type="scientific">Flavisolibacter ginsenosidimutans</name>
    <dbReference type="NCBI Taxonomy" id="661481"/>
    <lineage>
        <taxon>Bacteria</taxon>
        <taxon>Pseudomonadati</taxon>
        <taxon>Bacteroidota</taxon>
        <taxon>Chitinophagia</taxon>
        <taxon>Chitinophagales</taxon>
        <taxon>Chitinophagaceae</taxon>
        <taxon>Flavisolibacter</taxon>
    </lineage>
</organism>
<evidence type="ECO:0000256" key="4">
    <source>
        <dbReference type="ARBA" id="ARBA00023163"/>
    </source>
</evidence>
<keyword evidence="3" id="KW-0731">Sigma factor</keyword>
<dbReference type="PANTHER" id="PTHR43133">
    <property type="entry name" value="RNA POLYMERASE ECF-TYPE SIGMA FACTO"/>
    <property type="match status" value="1"/>
</dbReference>
<dbReference type="InterPro" id="IPR036388">
    <property type="entry name" value="WH-like_DNA-bd_sf"/>
</dbReference>
<dbReference type="CDD" id="cd06171">
    <property type="entry name" value="Sigma70_r4"/>
    <property type="match status" value="1"/>
</dbReference>
<reference evidence="7 8" key="1">
    <citation type="journal article" date="2015" name="Int. J. Syst. Evol. Microbiol.">
        <title>Flavisolibacter ginsenosidimutans sp. nov., with ginsenoside-converting activity isolated from soil used for cultivating ginseng.</title>
        <authorList>
            <person name="Zhao Y."/>
            <person name="Liu Q."/>
            <person name="Kang M.S."/>
            <person name="Jin F."/>
            <person name="Yu H."/>
            <person name="Im W.T."/>
        </authorList>
    </citation>
    <scope>NUCLEOTIDE SEQUENCE [LARGE SCALE GENOMIC DNA]</scope>
    <source>
        <strain evidence="7 8">Gsoil 636</strain>
    </source>
</reference>
<gene>
    <name evidence="7" type="ORF">FSB75_00685</name>
</gene>
<evidence type="ECO:0000313" key="8">
    <source>
        <dbReference type="Proteomes" id="UP000321204"/>
    </source>
</evidence>
<evidence type="ECO:0000256" key="1">
    <source>
        <dbReference type="ARBA" id="ARBA00010641"/>
    </source>
</evidence>
<evidence type="ECO:0000256" key="2">
    <source>
        <dbReference type="ARBA" id="ARBA00023015"/>
    </source>
</evidence>
<dbReference type="Proteomes" id="UP000321204">
    <property type="component" value="Chromosome"/>
</dbReference>
<dbReference type="Gene3D" id="1.10.10.10">
    <property type="entry name" value="Winged helix-like DNA-binding domain superfamily/Winged helix DNA-binding domain"/>
    <property type="match status" value="1"/>
</dbReference>
<evidence type="ECO:0000256" key="3">
    <source>
        <dbReference type="ARBA" id="ARBA00023082"/>
    </source>
</evidence>
<dbReference type="SUPFAM" id="SSF88946">
    <property type="entry name" value="Sigma2 domain of RNA polymerase sigma factors"/>
    <property type="match status" value="1"/>
</dbReference>
<name>A0A5B8UDI4_9BACT</name>
<comment type="similarity">
    <text evidence="1">Belongs to the sigma-70 factor family. ECF subfamily.</text>
</comment>
<dbReference type="InterPro" id="IPR007627">
    <property type="entry name" value="RNA_pol_sigma70_r2"/>
</dbReference>
<dbReference type="KEGG" id="fgg:FSB75_00685"/>
<dbReference type="Pfam" id="PF08281">
    <property type="entry name" value="Sigma70_r4_2"/>
    <property type="match status" value="1"/>
</dbReference>
<feature type="domain" description="RNA polymerase sigma factor 70 region 4 type 2" evidence="6">
    <location>
        <begin position="135"/>
        <end position="185"/>
    </location>
</feature>
<dbReference type="RefSeq" id="WP_146781433.1">
    <property type="nucleotide sequence ID" value="NZ_BAABIO010000006.1"/>
</dbReference>
<dbReference type="EMBL" id="CP042433">
    <property type="protein sequence ID" value="QEC54472.1"/>
    <property type="molecule type" value="Genomic_DNA"/>
</dbReference>
<accession>A0A5B8UDI4</accession>
<dbReference type="InterPro" id="IPR039425">
    <property type="entry name" value="RNA_pol_sigma-70-like"/>
</dbReference>
<dbReference type="GO" id="GO:0006352">
    <property type="term" value="P:DNA-templated transcription initiation"/>
    <property type="evidence" value="ECO:0007669"/>
    <property type="project" value="InterPro"/>
</dbReference>
<keyword evidence="2" id="KW-0805">Transcription regulation</keyword>
<dbReference type="NCBIfam" id="TIGR02937">
    <property type="entry name" value="sigma70-ECF"/>
    <property type="match status" value="1"/>
</dbReference>
<dbReference type="PANTHER" id="PTHR43133:SF51">
    <property type="entry name" value="RNA POLYMERASE SIGMA FACTOR"/>
    <property type="match status" value="1"/>
</dbReference>
<dbReference type="AlphaFoldDB" id="A0A5B8UDI4"/>